<organism evidence="3 4">
    <name type="scientific">Penaeus vannamei</name>
    <name type="common">Whiteleg shrimp</name>
    <name type="synonym">Litopenaeus vannamei</name>
    <dbReference type="NCBI Taxonomy" id="6689"/>
    <lineage>
        <taxon>Eukaryota</taxon>
        <taxon>Metazoa</taxon>
        <taxon>Ecdysozoa</taxon>
        <taxon>Arthropoda</taxon>
        <taxon>Crustacea</taxon>
        <taxon>Multicrustacea</taxon>
        <taxon>Malacostraca</taxon>
        <taxon>Eumalacostraca</taxon>
        <taxon>Eucarida</taxon>
        <taxon>Decapoda</taxon>
        <taxon>Dendrobranchiata</taxon>
        <taxon>Penaeoidea</taxon>
        <taxon>Penaeidae</taxon>
        <taxon>Penaeus</taxon>
    </lineage>
</organism>
<keyword evidence="2" id="KW-1133">Transmembrane helix</keyword>
<dbReference type="AlphaFoldDB" id="A0A423TF64"/>
<evidence type="ECO:0008006" key="5">
    <source>
        <dbReference type="Google" id="ProtNLM"/>
    </source>
</evidence>
<gene>
    <name evidence="3" type="ORF">C7M84_006434</name>
</gene>
<feature type="region of interest" description="Disordered" evidence="1">
    <location>
        <begin position="305"/>
        <end position="386"/>
    </location>
</feature>
<feature type="compositionally biased region" description="Basic and acidic residues" evidence="1">
    <location>
        <begin position="667"/>
        <end position="679"/>
    </location>
</feature>
<name>A0A423TF64_PENVA</name>
<keyword evidence="2" id="KW-0472">Membrane</keyword>
<sequence length="679" mass="73856">MCGGGRGGSALRVAGVYALTEAVEVLRQVAEVEAGFKGPSDTIGLITRFTTCFPLLLTSFLPFLLCPLSLFPCFPVVLPSLSLFLLSLPSFLGYSSPLTSLSLFLLPTSFHTLSPSPPYILPYSLSFSSLHPSYSLSFSSYILPYSPSYSSFSSPCSPSFFPPPLQFLVLPTPLIPCHPTPYFSLRPSSLPLHSLFSLRPSSVLLARLSAPLPLLTPSAAEARAQQGRLSLPFARRRWGFGALLDTGWITVTHTLSLQMGAVQSSRPCSRPAQHREGLQDSWLVLQGSGGGHPKDCIHAAPQVPAAFPRQPPPRVALCRTTPCPSPRPPGSRAPRLEPRTQSDYHHDECRHGRHQLAGRCAPAQQRSQQQHAPHARGPNAPGRLVGKATLDGTWENIQGAVSAPKSGASRWTQSDLVAALALVKAGTPIKPAAERCNIPVMTLWRRTRALGIVSSKVQCGFRYPAGRGRSKTEPDHNTIVKCESEDALPLKAKHESNCSPRTDPRLLIQPKTEPQDGPKEVVVQRAGPLREMENSPRPLGRENSPLPLGRENSPKPIGRENSPKPLGRENSLKPLGRENSPDLLVGRTARDLLAGRTARPLGENSPRPWAGRTARGILAERTAPNFLAERTVLDPSAEKTARGLLAGRTFPDPFEERAAPWSSGRRAARDLSQERKYRR</sequence>
<dbReference type="EMBL" id="QCYY01001816">
    <property type="protein sequence ID" value="ROT75035.1"/>
    <property type="molecule type" value="Genomic_DNA"/>
</dbReference>
<proteinExistence type="predicted"/>
<feature type="region of interest" description="Disordered" evidence="1">
    <location>
        <begin position="651"/>
        <end position="679"/>
    </location>
</feature>
<feature type="compositionally biased region" description="Basic and acidic residues" evidence="1">
    <location>
        <begin position="334"/>
        <end position="350"/>
    </location>
</feature>
<feature type="compositionally biased region" description="Basic and acidic residues" evidence="1">
    <location>
        <begin position="557"/>
        <end position="580"/>
    </location>
</feature>
<evidence type="ECO:0000256" key="2">
    <source>
        <dbReference type="SAM" id="Phobius"/>
    </source>
</evidence>
<feature type="transmembrane region" description="Helical" evidence="2">
    <location>
        <begin position="55"/>
        <end position="77"/>
    </location>
</feature>
<dbReference type="Proteomes" id="UP000283509">
    <property type="component" value="Unassembled WGS sequence"/>
</dbReference>
<accession>A0A423TF64</accession>
<reference evidence="3 4" key="2">
    <citation type="submission" date="2019-01" db="EMBL/GenBank/DDBJ databases">
        <title>The decoding of complex shrimp genome reveals the adaptation for benthos swimmer, frequently molting mechanism and breeding impact on genome.</title>
        <authorList>
            <person name="Sun Y."/>
            <person name="Gao Y."/>
            <person name="Yu Y."/>
        </authorList>
    </citation>
    <scope>NUCLEOTIDE SEQUENCE [LARGE SCALE GENOMIC DNA]</scope>
    <source>
        <tissue evidence="3">Muscle</tissue>
    </source>
</reference>
<comment type="caution">
    <text evidence="3">The sequence shown here is derived from an EMBL/GenBank/DDBJ whole genome shotgun (WGS) entry which is preliminary data.</text>
</comment>
<keyword evidence="2" id="KW-0812">Transmembrane</keyword>
<reference evidence="3 4" key="1">
    <citation type="submission" date="2018-04" db="EMBL/GenBank/DDBJ databases">
        <authorList>
            <person name="Zhang X."/>
            <person name="Yuan J."/>
            <person name="Li F."/>
            <person name="Xiang J."/>
        </authorList>
    </citation>
    <scope>NUCLEOTIDE SEQUENCE [LARGE SCALE GENOMIC DNA]</scope>
    <source>
        <tissue evidence="3">Muscle</tissue>
    </source>
</reference>
<keyword evidence="4" id="KW-1185">Reference proteome</keyword>
<evidence type="ECO:0000313" key="4">
    <source>
        <dbReference type="Proteomes" id="UP000283509"/>
    </source>
</evidence>
<evidence type="ECO:0000313" key="3">
    <source>
        <dbReference type="EMBL" id="ROT75035.1"/>
    </source>
</evidence>
<feature type="region of interest" description="Disordered" evidence="1">
    <location>
        <begin position="493"/>
        <end position="585"/>
    </location>
</feature>
<protein>
    <recommendedName>
        <fullName evidence="5">HTH psq-type domain-containing protein</fullName>
    </recommendedName>
</protein>
<evidence type="ECO:0000256" key="1">
    <source>
        <dbReference type="SAM" id="MobiDB-lite"/>
    </source>
</evidence>